<dbReference type="InParanoid" id="B7PKF3"/>
<reference evidence="5" key="2">
    <citation type="submission" date="2020-05" db="UniProtKB">
        <authorList>
            <consortium name="EnsemblMetazoa"/>
        </authorList>
    </citation>
    <scope>IDENTIFICATION</scope>
    <source>
        <strain evidence="5">wikel</strain>
    </source>
</reference>
<protein>
    <submittedName>
        <fullName evidence="4 5">Cuticular protein, putative</fullName>
    </submittedName>
</protein>
<gene>
    <name evidence="5" type="primary">8052931</name>
    <name evidence="4" type="ORF">IscW_ISCW006217</name>
</gene>
<evidence type="ECO:0000256" key="1">
    <source>
        <dbReference type="ARBA" id="ARBA00022460"/>
    </source>
</evidence>
<evidence type="ECO:0007829" key="7">
    <source>
        <dbReference type="PeptideAtlas" id="B7PKF3"/>
    </source>
</evidence>
<dbReference type="PANTHER" id="PTHR10380:SF235">
    <property type="entry name" value="CUTICULAR PROTEIN 73D, ISOFORM B"/>
    <property type="match status" value="1"/>
</dbReference>
<dbReference type="VEuPathDB" id="VectorBase:ISCW006217"/>
<dbReference type="InterPro" id="IPR031311">
    <property type="entry name" value="CHIT_BIND_RR_consensus"/>
</dbReference>
<dbReference type="PROSITE" id="PS00233">
    <property type="entry name" value="CHIT_BIND_RR_1"/>
    <property type="match status" value="1"/>
</dbReference>
<evidence type="ECO:0000313" key="5">
    <source>
        <dbReference type="EnsemblMetazoa" id="ISCW006217-PA"/>
    </source>
</evidence>
<feature type="region of interest" description="Disordered" evidence="3">
    <location>
        <begin position="173"/>
        <end position="196"/>
    </location>
</feature>
<dbReference type="AlphaFoldDB" id="B7PKF3"/>
<evidence type="ECO:0000313" key="6">
    <source>
        <dbReference type="Proteomes" id="UP000001555"/>
    </source>
</evidence>
<dbReference type="GO" id="GO:0062129">
    <property type="term" value="C:chitin-based extracellular matrix"/>
    <property type="evidence" value="ECO:0000318"/>
    <property type="project" value="GO_Central"/>
</dbReference>
<dbReference type="HOGENOM" id="CLU_1391621_0_0_1"/>
<dbReference type="PANTHER" id="PTHR10380">
    <property type="entry name" value="CUTICLE PROTEIN"/>
    <property type="match status" value="1"/>
</dbReference>
<dbReference type="InterPro" id="IPR050468">
    <property type="entry name" value="Cuticle_Struct_Prot"/>
</dbReference>
<accession>B7PKF3</accession>
<dbReference type="OrthoDB" id="8021718at2759"/>
<keyword evidence="7" id="KW-1267">Proteomics identification</keyword>
<dbReference type="Pfam" id="PF00379">
    <property type="entry name" value="Chitin_bind_4"/>
    <property type="match status" value="1"/>
</dbReference>
<dbReference type="PaxDb" id="6945-B7PKF3"/>
<dbReference type="EnsemblMetazoa" id="ISCW006217-RA">
    <property type="protein sequence ID" value="ISCW006217-PA"/>
    <property type="gene ID" value="ISCW006217"/>
</dbReference>
<dbReference type="EMBL" id="ABJB010817177">
    <property type="status" value="NOT_ANNOTATED_CDS"/>
    <property type="molecule type" value="Genomic_DNA"/>
</dbReference>
<evidence type="ECO:0000256" key="2">
    <source>
        <dbReference type="PROSITE-ProRule" id="PRU00497"/>
    </source>
</evidence>
<dbReference type="InterPro" id="IPR000618">
    <property type="entry name" value="Insect_cuticle"/>
</dbReference>
<dbReference type="VEuPathDB" id="VectorBase:ISCP_026215"/>
<proteinExistence type="evidence at protein level"/>
<dbReference type="GO" id="GO:0008010">
    <property type="term" value="F:structural constituent of chitin-based larval cuticle"/>
    <property type="evidence" value="ECO:0000318"/>
    <property type="project" value="GO_Central"/>
</dbReference>
<dbReference type="EMBL" id="ABJB010772763">
    <property type="status" value="NOT_ANNOTATED_CDS"/>
    <property type="molecule type" value="Genomic_DNA"/>
</dbReference>
<evidence type="ECO:0000256" key="3">
    <source>
        <dbReference type="SAM" id="MobiDB-lite"/>
    </source>
</evidence>
<dbReference type="PROSITE" id="PS51155">
    <property type="entry name" value="CHIT_BIND_RR_2"/>
    <property type="match status" value="1"/>
</dbReference>
<organism>
    <name type="scientific">Ixodes scapularis</name>
    <name type="common">Black-legged tick</name>
    <name type="synonym">Deer tick</name>
    <dbReference type="NCBI Taxonomy" id="6945"/>
    <lineage>
        <taxon>Eukaryota</taxon>
        <taxon>Metazoa</taxon>
        <taxon>Ecdysozoa</taxon>
        <taxon>Arthropoda</taxon>
        <taxon>Chelicerata</taxon>
        <taxon>Arachnida</taxon>
        <taxon>Acari</taxon>
        <taxon>Parasitiformes</taxon>
        <taxon>Ixodida</taxon>
        <taxon>Ixodoidea</taxon>
        <taxon>Ixodidae</taxon>
        <taxon>Ixodinae</taxon>
        <taxon>Ixodes</taxon>
    </lineage>
</organism>
<dbReference type="VEuPathDB" id="VectorBase:ISCI006217"/>
<feature type="region of interest" description="Disordered" evidence="3">
    <location>
        <begin position="126"/>
        <end position="145"/>
    </location>
</feature>
<keyword evidence="6" id="KW-1185">Reference proteome</keyword>
<sequence>MREGGLSLSIDVLIISALDTITARGCVRGVRLQEVNYATRNREKLRRRTRISAAASPIRARRLSHRPFRLSTLTWCTSLRSGRKATDMASIKIFVVLFFALVALVHAQDDGPPMPFEFSYNVADEEGNTHQHQSSSDASGKRTGSYGYTNKDGLFRLVEYEADENGYRAVIKTNEPGTATGESADAKFESSAPAPY</sequence>
<reference evidence="4 6" key="1">
    <citation type="submission" date="2008-03" db="EMBL/GenBank/DDBJ databases">
        <title>Annotation of Ixodes scapularis.</title>
        <authorList>
            <consortium name="Ixodes scapularis Genome Project Consortium"/>
            <person name="Caler E."/>
            <person name="Hannick L.I."/>
            <person name="Bidwell S."/>
            <person name="Joardar V."/>
            <person name="Thiagarajan M."/>
            <person name="Amedeo P."/>
            <person name="Galinsky K.J."/>
            <person name="Schobel S."/>
            <person name="Inman J."/>
            <person name="Hostetler J."/>
            <person name="Miller J."/>
            <person name="Hammond M."/>
            <person name="Megy K."/>
            <person name="Lawson D."/>
            <person name="Kodira C."/>
            <person name="Sutton G."/>
            <person name="Meyer J."/>
            <person name="Hill C.A."/>
            <person name="Birren B."/>
            <person name="Nene V."/>
            <person name="Collins F."/>
            <person name="Alarcon-Chaidez F."/>
            <person name="Wikel S."/>
            <person name="Strausberg R."/>
        </authorList>
    </citation>
    <scope>NUCLEOTIDE SEQUENCE [LARGE SCALE GENOMIC DNA]</scope>
    <source>
        <strain evidence="6">Wikel</strain>
        <strain evidence="4">Wikel colony</strain>
    </source>
</reference>
<keyword evidence="1 2" id="KW-0193">Cuticle</keyword>
<dbReference type="EMBL" id="ABJB011067089">
    <property type="status" value="NOT_ANNOTATED_CDS"/>
    <property type="molecule type" value="Genomic_DNA"/>
</dbReference>
<dbReference type="Proteomes" id="UP000001555">
    <property type="component" value="Unassembled WGS sequence"/>
</dbReference>
<name>B7PKF3_IXOSC</name>
<dbReference type="EMBL" id="DS732846">
    <property type="protein sequence ID" value="EEC07075.1"/>
    <property type="molecule type" value="Genomic_DNA"/>
</dbReference>
<evidence type="ECO:0000313" key="4">
    <source>
        <dbReference type="EMBL" id="EEC07075.1"/>
    </source>
</evidence>